<evidence type="ECO:0000313" key="2">
    <source>
        <dbReference type="Proteomes" id="UP000292345"/>
    </source>
</evidence>
<evidence type="ECO:0008006" key="3">
    <source>
        <dbReference type="Google" id="ProtNLM"/>
    </source>
</evidence>
<dbReference type="AlphaFoldDB" id="A0A4Q7DY46"/>
<evidence type="ECO:0000313" key="1">
    <source>
        <dbReference type="EMBL" id="RZM71263.1"/>
    </source>
</evidence>
<dbReference type="RefSeq" id="WP_130246471.1">
    <property type="nucleotide sequence ID" value="NZ_PPUZ01000120.1"/>
</dbReference>
<organism evidence="1 2">
    <name type="scientific">Pseudoalteromonas rubra</name>
    <dbReference type="NCBI Taxonomy" id="43658"/>
    <lineage>
        <taxon>Bacteria</taxon>
        <taxon>Pseudomonadati</taxon>
        <taxon>Pseudomonadota</taxon>
        <taxon>Gammaproteobacteria</taxon>
        <taxon>Alteromonadales</taxon>
        <taxon>Pseudoalteromonadaceae</taxon>
        <taxon>Pseudoalteromonas</taxon>
    </lineage>
</organism>
<protein>
    <recommendedName>
        <fullName evidence="3">DUF4431 domain-containing protein</fullName>
    </recommendedName>
</protein>
<comment type="caution">
    <text evidence="1">The sequence shown here is derived from an EMBL/GenBank/DDBJ whole genome shotgun (WGS) entry which is preliminary data.</text>
</comment>
<proteinExistence type="predicted"/>
<name>A0A4Q7DY46_9GAMM</name>
<reference evidence="1 2" key="1">
    <citation type="submission" date="2018-01" db="EMBL/GenBank/DDBJ databases">
        <title>Co-occurrence of chitin degradation, pigmentation and bioactivity in marine Pseudoalteromonas.</title>
        <authorList>
            <person name="Paulsen S."/>
            <person name="Gram L."/>
            <person name="Machado H."/>
        </authorList>
    </citation>
    <scope>NUCLEOTIDE SEQUENCE [LARGE SCALE GENOMIC DNA]</scope>
    <source>
        <strain evidence="1 2">S1946</strain>
    </source>
</reference>
<sequence length="140" mass="15845">MKSFSFLFFVLFTFSVEAESEYPYEPNVVCLNGKLVKEIKYGAPNYGETPDIDKKTTIYVLVLNSKITVGTNESLSEVNTDVFHDVKYLQLIIDSKGSKENLERLVGGFISVKGKLFQKISGHHYYSVLMSTELENISKI</sequence>
<gene>
    <name evidence="1" type="ORF">C3B51_22735</name>
</gene>
<accession>A0A4Q7DY46</accession>
<dbReference type="EMBL" id="PPUZ01000120">
    <property type="protein sequence ID" value="RZM71263.1"/>
    <property type="molecule type" value="Genomic_DNA"/>
</dbReference>
<dbReference type="Proteomes" id="UP000292345">
    <property type="component" value="Unassembled WGS sequence"/>
</dbReference>